<dbReference type="PANTHER" id="PTHR43818:SF1">
    <property type="entry name" value="GLYCOSYL HYDROLASE FAMILY 109 PROTEIN"/>
    <property type="match status" value="1"/>
</dbReference>
<dbReference type="RefSeq" id="WP_185139604.1">
    <property type="nucleotide sequence ID" value="NZ_JACJVR010000133.1"/>
</dbReference>
<evidence type="ECO:0000313" key="8">
    <source>
        <dbReference type="EMBL" id="MBB6695652.1"/>
    </source>
</evidence>
<keyword evidence="9" id="KW-1185">Reference proteome</keyword>
<evidence type="ECO:0000259" key="7">
    <source>
        <dbReference type="Pfam" id="PF21252"/>
    </source>
</evidence>
<proteinExistence type="inferred from homology"/>
<gene>
    <name evidence="8" type="ORF">H7B90_30095</name>
</gene>
<reference evidence="8 9" key="1">
    <citation type="submission" date="2020-08" db="EMBL/GenBank/DDBJ databases">
        <title>Cohnella phylogeny.</title>
        <authorList>
            <person name="Dunlap C."/>
        </authorList>
    </citation>
    <scope>NUCLEOTIDE SEQUENCE [LARGE SCALE GENOMIC DNA]</scope>
    <source>
        <strain evidence="8 9">DSM 25239</strain>
    </source>
</reference>
<dbReference type="EMBL" id="JACJVR010000133">
    <property type="protein sequence ID" value="MBB6695652.1"/>
    <property type="molecule type" value="Genomic_DNA"/>
</dbReference>
<evidence type="ECO:0000256" key="4">
    <source>
        <dbReference type="ARBA" id="ARBA00023027"/>
    </source>
</evidence>
<organism evidence="8 9">
    <name type="scientific">Cohnella xylanilytica</name>
    <dbReference type="NCBI Taxonomy" id="557555"/>
    <lineage>
        <taxon>Bacteria</taxon>
        <taxon>Bacillati</taxon>
        <taxon>Bacillota</taxon>
        <taxon>Bacilli</taxon>
        <taxon>Bacillales</taxon>
        <taxon>Paenibacillaceae</taxon>
        <taxon>Cohnella</taxon>
    </lineage>
</organism>
<protein>
    <submittedName>
        <fullName evidence="8">Gfo/Idh/MocA family oxidoreductase</fullName>
    </submittedName>
</protein>
<feature type="domain" description="Gfo/Idh/MocA-like oxidoreductase N-terminal" evidence="6">
    <location>
        <begin position="45"/>
        <end position="161"/>
    </location>
</feature>
<dbReference type="GO" id="GO:0000166">
    <property type="term" value="F:nucleotide binding"/>
    <property type="evidence" value="ECO:0007669"/>
    <property type="project" value="InterPro"/>
</dbReference>
<sequence>MAAMEREARDAVEAGEAGEAVGAAGARGATGIMGTMHTTESKPLRLGIVGGNRGGRFKRTLSSLASLVRLAAICDVREDVVREWQAEYPGLAGYTEYNRMLEDPGIDAVLLASPMLLHARQAIQALNAGKHVLSEVVAAHTLEETWELVETVERTGLTYMLAENYVFERTAMTVQRMAESGVFGEITYLEGGYIHDLRHAVHAGDGTLTWRGELHRDYDGINYPTHSIGPLAKWLGLGLEGGDRLAGLSAMTSNSRALRRYFQDRFGSGHPAAQEGFWKQGDSAVAHLTTESGVLIALRVDWTSTRPHHMHQYALQGTEGAYLSRRHEDEEDLVWIEGRSPKRRPPWGGEPEGVWEPLGRYRAEFDPPAWARLDRESGGDGDSRGGSNRLVLEEFALAVREGRRPAIDVYDAAEWSAIFPLSVESRARGGAPVSFPDFRGRERRR</sequence>
<dbReference type="SUPFAM" id="SSF51735">
    <property type="entry name" value="NAD(P)-binding Rossmann-fold domains"/>
    <property type="match status" value="1"/>
</dbReference>
<dbReference type="InterPro" id="IPR000683">
    <property type="entry name" value="Gfo/Idh/MocA-like_OxRdtase_N"/>
</dbReference>
<evidence type="ECO:0000259" key="6">
    <source>
        <dbReference type="Pfam" id="PF01408"/>
    </source>
</evidence>
<dbReference type="Gene3D" id="3.30.360.10">
    <property type="entry name" value="Dihydrodipicolinate Reductase, domain 2"/>
    <property type="match status" value="1"/>
</dbReference>
<dbReference type="SUPFAM" id="SSF55347">
    <property type="entry name" value="Glyceraldehyde-3-phosphate dehydrogenase-like, C-terminal domain"/>
    <property type="match status" value="1"/>
</dbReference>
<accession>A0A841U7K7</accession>
<evidence type="ECO:0000256" key="1">
    <source>
        <dbReference type="ARBA" id="ARBA00001911"/>
    </source>
</evidence>
<dbReference type="PANTHER" id="PTHR43818">
    <property type="entry name" value="BCDNA.GH03377"/>
    <property type="match status" value="1"/>
</dbReference>
<dbReference type="AlphaFoldDB" id="A0A841U7K7"/>
<evidence type="ECO:0000256" key="5">
    <source>
        <dbReference type="ARBA" id="ARBA00023295"/>
    </source>
</evidence>
<dbReference type="Pfam" id="PF21252">
    <property type="entry name" value="Glyco_hydro_109_C"/>
    <property type="match status" value="1"/>
</dbReference>
<dbReference type="Gene3D" id="3.40.50.720">
    <property type="entry name" value="NAD(P)-binding Rossmann-like Domain"/>
    <property type="match status" value="1"/>
</dbReference>
<comment type="cofactor">
    <cofactor evidence="1">
        <name>NAD(+)</name>
        <dbReference type="ChEBI" id="CHEBI:57540"/>
    </cofactor>
</comment>
<evidence type="ECO:0000256" key="2">
    <source>
        <dbReference type="ARBA" id="ARBA00009329"/>
    </source>
</evidence>
<dbReference type="InterPro" id="IPR049303">
    <property type="entry name" value="Glyco_hydro_109_C"/>
</dbReference>
<keyword evidence="4" id="KW-0520">NAD</keyword>
<dbReference type="Proteomes" id="UP000553776">
    <property type="component" value="Unassembled WGS sequence"/>
</dbReference>
<dbReference type="InterPro" id="IPR050463">
    <property type="entry name" value="Gfo/Idh/MocA_oxidrdct_glycsds"/>
</dbReference>
<comment type="caution">
    <text evidence="8">The sequence shown here is derived from an EMBL/GenBank/DDBJ whole genome shotgun (WGS) entry which is preliminary data.</text>
</comment>
<feature type="domain" description="Glycosyl hydrolase 109 C-terminal" evidence="7">
    <location>
        <begin position="172"/>
        <end position="343"/>
    </location>
</feature>
<dbReference type="Pfam" id="PF01408">
    <property type="entry name" value="GFO_IDH_MocA"/>
    <property type="match status" value="1"/>
</dbReference>
<dbReference type="InterPro" id="IPR036291">
    <property type="entry name" value="NAD(P)-bd_dom_sf"/>
</dbReference>
<evidence type="ECO:0000256" key="3">
    <source>
        <dbReference type="ARBA" id="ARBA00022801"/>
    </source>
</evidence>
<dbReference type="GO" id="GO:0016798">
    <property type="term" value="F:hydrolase activity, acting on glycosyl bonds"/>
    <property type="evidence" value="ECO:0007669"/>
    <property type="project" value="UniProtKB-KW"/>
</dbReference>
<name>A0A841U7K7_9BACL</name>
<comment type="similarity">
    <text evidence="2">Belongs to the Gfo/Idh/MocA family. Glycosyl hydrolase 109 subfamily.</text>
</comment>
<evidence type="ECO:0000313" key="9">
    <source>
        <dbReference type="Proteomes" id="UP000553776"/>
    </source>
</evidence>
<keyword evidence="5" id="KW-0326">Glycosidase</keyword>
<keyword evidence="3" id="KW-0378">Hydrolase</keyword>